<evidence type="ECO:0000256" key="3">
    <source>
        <dbReference type="ARBA" id="ARBA00018111"/>
    </source>
</evidence>
<accession>A0A2T1A4Z2</accession>
<protein>
    <recommendedName>
        <fullName evidence="3 5">Regulatory protein RecX</fullName>
    </recommendedName>
</protein>
<dbReference type="PANTHER" id="PTHR33602">
    <property type="entry name" value="REGULATORY PROTEIN RECX FAMILY PROTEIN"/>
    <property type="match status" value="1"/>
</dbReference>
<dbReference type="GO" id="GO:0005737">
    <property type="term" value="C:cytoplasm"/>
    <property type="evidence" value="ECO:0007669"/>
    <property type="project" value="UniProtKB-SubCell"/>
</dbReference>
<reference evidence="9 10" key="1">
    <citation type="submission" date="2018-03" db="EMBL/GenBank/DDBJ databases">
        <title>Genomic Encyclopedia of Archaeal and Bacterial Type Strains, Phase II (KMG-II): from individual species to whole genera.</title>
        <authorList>
            <person name="Goeker M."/>
        </authorList>
    </citation>
    <scope>NUCLEOTIDE SEQUENCE [LARGE SCALE GENOMIC DNA]</scope>
    <source>
        <strain evidence="9 10">DSM 100065</strain>
    </source>
</reference>
<proteinExistence type="inferred from homology"/>
<dbReference type="HAMAP" id="MF_01114">
    <property type="entry name" value="RecX"/>
    <property type="match status" value="1"/>
</dbReference>
<dbReference type="InterPro" id="IPR053926">
    <property type="entry name" value="RecX_HTH_1st"/>
</dbReference>
<dbReference type="EMBL" id="PVUE01000002">
    <property type="protein sequence ID" value="PRZ43624.1"/>
    <property type="molecule type" value="Genomic_DNA"/>
</dbReference>
<comment type="subcellular location">
    <subcellularLocation>
        <location evidence="1 5">Cytoplasm</location>
    </subcellularLocation>
</comment>
<keyword evidence="10" id="KW-1185">Reference proteome</keyword>
<dbReference type="AlphaFoldDB" id="A0A2T1A4Z2"/>
<dbReference type="Proteomes" id="UP000237752">
    <property type="component" value="Unassembled WGS sequence"/>
</dbReference>
<evidence type="ECO:0000256" key="4">
    <source>
        <dbReference type="ARBA" id="ARBA00022490"/>
    </source>
</evidence>
<evidence type="ECO:0000259" key="8">
    <source>
        <dbReference type="Pfam" id="PF21982"/>
    </source>
</evidence>
<evidence type="ECO:0000256" key="5">
    <source>
        <dbReference type="HAMAP-Rule" id="MF_01114"/>
    </source>
</evidence>
<dbReference type="RefSeq" id="WP_106347766.1">
    <property type="nucleotide sequence ID" value="NZ_PVUE01000002.1"/>
</dbReference>
<organism evidence="9 10">
    <name type="scientific">Antricoccus suffuscus</name>
    <dbReference type="NCBI Taxonomy" id="1629062"/>
    <lineage>
        <taxon>Bacteria</taxon>
        <taxon>Bacillati</taxon>
        <taxon>Actinomycetota</taxon>
        <taxon>Actinomycetes</taxon>
        <taxon>Geodermatophilales</taxon>
        <taxon>Antricoccaceae</taxon>
        <taxon>Antricoccus</taxon>
    </lineage>
</organism>
<evidence type="ECO:0000256" key="2">
    <source>
        <dbReference type="ARBA" id="ARBA00009695"/>
    </source>
</evidence>
<dbReference type="InterPro" id="IPR036388">
    <property type="entry name" value="WH-like_DNA-bd_sf"/>
</dbReference>
<dbReference type="Pfam" id="PF02631">
    <property type="entry name" value="RecX_HTH2"/>
    <property type="match status" value="1"/>
</dbReference>
<evidence type="ECO:0000256" key="1">
    <source>
        <dbReference type="ARBA" id="ARBA00004496"/>
    </source>
</evidence>
<feature type="domain" description="RecX first three-helical" evidence="8">
    <location>
        <begin position="38"/>
        <end position="73"/>
    </location>
</feature>
<dbReference type="GO" id="GO:0006282">
    <property type="term" value="P:regulation of DNA repair"/>
    <property type="evidence" value="ECO:0007669"/>
    <property type="project" value="UniProtKB-UniRule"/>
</dbReference>
<dbReference type="InterPro" id="IPR003783">
    <property type="entry name" value="Regulatory_RecX"/>
</dbReference>
<comment type="function">
    <text evidence="5">Modulates RecA activity.</text>
</comment>
<comment type="similarity">
    <text evidence="2 5">Belongs to the RecX family.</text>
</comment>
<feature type="region of interest" description="Disordered" evidence="6">
    <location>
        <begin position="1"/>
        <end position="29"/>
    </location>
</feature>
<dbReference type="InterPro" id="IPR053924">
    <property type="entry name" value="RecX_HTH_2nd"/>
</dbReference>
<comment type="caution">
    <text evidence="9">The sequence shown here is derived from an EMBL/GenBank/DDBJ whole genome shotgun (WGS) entry which is preliminary data.</text>
</comment>
<evidence type="ECO:0000313" key="9">
    <source>
        <dbReference type="EMBL" id="PRZ43624.1"/>
    </source>
</evidence>
<dbReference type="PANTHER" id="PTHR33602:SF1">
    <property type="entry name" value="REGULATORY PROTEIN RECX FAMILY PROTEIN"/>
    <property type="match status" value="1"/>
</dbReference>
<sequence>MATGAVGARRGRSRPSGAEPPGLPTEPARLDALGTEFCLRKLTAMARTSHELRTAMQGKGYPDDSIRRVLARLTELRYVDDRQFAMMWVEDRHRNRGSSRTALRFELERKGVDRDLIDEALEQIDGAHERARAYQLASAKLRGAPARVRQDEEGLRRRLVGMLARRGYPAGLSYAAVDEALRDATDGTAMDDTAMDDTAPGDAP</sequence>
<evidence type="ECO:0000256" key="6">
    <source>
        <dbReference type="SAM" id="MobiDB-lite"/>
    </source>
</evidence>
<dbReference type="Pfam" id="PF21982">
    <property type="entry name" value="RecX_HTH1"/>
    <property type="match status" value="1"/>
</dbReference>
<dbReference type="OrthoDB" id="5244465at2"/>
<feature type="domain" description="RecX second three-helical" evidence="7">
    <location>
        <begin position="80"/>
        <end position="121"/>
    </location>
</feature>
<dbReference type="Gene3D" id="1.10.10.10">
    <property type="entry name" value="Winged helix-like DNA-binding domain superfamily/Winged helix DNA-binding domain"/>
    <property type="match status" value="1"/>
</dbReference>
<gene>
    <name evidence="5" type="primary">recX</name>
    <name evidence="9" type="ORF">CLV47_102315</name>
</gene>
<name>A0A2T1A4Z2_9ACTN</name>
<evidence type="ECO:0000313" key="10">
    <source>
        <dbReference type="Proteomes" id="UP000237752"/>
    </source>
</evidence>
<evidence type="ECO:0000259" key="7">
    <source>
        <dbReference type="Pfam" id="PF02631"/>
    </source>
</evidence>
<keyword evidence="4 5" id="KW-0963">Cytoplasm</keyword>